<proteinExistence type="predicted"/>
<dbReference type="OrthoDB" id="3735742at2"/>
<evidence type="ECO:0000313" key="2">
    <source>
        <dbReference type="EMBL" id="ENO18048.1"/>
    </source>
</evidence>
<accession>N6XA83</accession>
<name>N6XA83_9ACTO</name>
<dbReference type="STRING" id="888050.HMPREF9004_1173"/>
<dbReference type="AlphaFoldDB" id="N6XA83"/>
<reference evidence="2 3" key="1">
    <citation type="submission" date="2013-03" db="EMBL/GenBank/DDBJ databases">
        <title>Reference genome for the Human Microbiome Project.</title>
        <authorList>
            <person name="Aqrawi P."/>
            <person name="Ayvaz T."/>
            <person name="Bess C."/>
            <person name="Blankenburg K."/>
            <person name="Coyle M."/>
            <person name="Deng J."/>
            <person name="Forbes L."/>
            <person name="Fowler G."/>
            <person name="Francisco L."/>
            <person name="Fu Q."/>
            <person name="Gibbs R."/>
            <person name="Gross S."/>
            <person name="Gubbala S."/>
            <person name="Hale W."/>
            <person name="Hemphill L."/>
            <person name="Highlander S."/>
            <person name="Hirani K."/>
            <person name="Jackson L."/>
            <person name="Jakkamsetti A."/>
            <person name="Javaid M."/>
            <person name="Jayaseelan J.C."/>
            <person name="Jiang H."/>
            <person name="Joshi V."/>
            <person name="Korchina V."/>
            <person name="Kovar C."/>
            <person name="Lara F."/>
            <person name="Lee S."/>
            <person name="Liu Y."/>
            <person name="Mata R."/>
            <person name="Mathew T."/>
            <person name="Munidasa M."/>
            <person name="Muzny D."/>
            <person name="Nazareth L."/>
            <person name="Ngo R."/>
            <person name="Nguyen L."/>
            <person name="Nguyen N."/>
            <person name="Okwuonu G."/>
            <person name="Ongeri F."/>
            <person name="Palculict T."/>
            <person name="Patil S."/>
            <person name="Petrosino J."/>
            <person name="Pham C."/>
            <person name="Pham P."/>
            <person name="Pu L.-L."/>
            <person name="Qin X."/>
            <person name="Qu J."/>
            <person name="Reid J."/>
            <person name="Ross M."/>
            <person name="Ruth R."/>
            <person name="Saada N."/>
            <person name="San Lucas F."/>
            <person name="Santibanez J."/>
            <person name="Shang Y."/>
            <person name="Simmons D."/>
            <person name="Song X.-Z."/>
            <person name="Tang L.-Y."/>
            <person name="Thornton R."/>
            <person name="Warren J."/>
            <person name="Weissenberger G."/>
            <person name="Wilczek-Boney K."/>
            <person name="Worley K."/>
            <person name="Youmans B."/>
            <person name="Zhang J."/>
            <person name="Zhang L."/>
            <person name="Zhao Z."/>
            <person name="Zhou C."/>
            <person name="Zhu D."/>
            <person name="Zhu Y."/>
        </authorList>
    </citation>
    <scope>NUCLEOTIDE SEQUENCE [LARGE SCALE GENOMIC DNA]</scope>
    <source>
        <strain evidence="2 3">F0333</strain>
    </source>
</reference>
<protein>
    <submittedName>
        <fullName evidence="2">Uncharacterized protein</fullName>
    </submittedName>
</protein>
<organism evidence="2 3">
    <name type="scientific">Schaalia cardiffensis F0333</name>
    <dbReference type="NCBI Taxonomy" id="888050"/>
    <lineage>
        <taxon>Bacteria</taxon>
        <taxon>Bacillati</taxon>
        <taxon>Actinomycetota</taxon>
        <taxon>Actinomycetes</taxon>
        <taxon>Actinomycetales</taxon>
        <taxon>Actinomycetaceae</taxon>
        <taxon>Schaalia</taxon>
    </lineage>
</organism>
<feature type="region of interest" description="Disordered" evidence="1">
    <location>
        <begin position="34"/>
        <end position="55"/>
    </location>
</feature>
<keyword evidence="3" id="KW-1185">Reference proteome</keyword>
<dbReference type="RefSeq" id="WP_005963308.1">
    <property type="nucleotide sequence ID" value="NZ_CP040505.1"/>
</dbReference>
<dbReference type="eggNOG" id="ENOG5030U2K">
    <property type="taxonomic scope" value="Bacteria"/>
</dbReference>
<evidence type="ECO:0000313" key="3">
    <source>
        <dbReference type="Proteomes" id="UP000013015"/>
    </source>
</evidence>
<dbReference type="Proteomes" id="UP000013015">
    <property type="component" value="Unassembled WGS sequence"/>
</dbReference>
<sequence>MSENMWRLVARYAAIVLVTVPLLGGCAFLGDAFSSPQSSPEEWNVRETPDTMTATPPEGWIILDPEAGESYWSFAIARAAPAWENVPGVIAYNVSPKWICGLYHQLPTAKFDLEAISRQTKKDRETTGTVKDAHLLEPRLIGGSSARGFEGIFTFNDGVDYPAQCWKVWREDGLWTIFVVGDPGTSTVPSELIDVLDTVEWTPAP</sequence>
<gene>
    <name evidence="2" type="ORF">HMPREF9004_1173</name>
</gene>
<dbReference type="HOGENOM" id="CLU_1335166_0_0_11"/>
<dbReference type="PATRIC" id="fig|888050.3.peg.1112"/>
<comment type="caution">
    <text evidence="2">The sequence shown here is derived from an EMBL/GenBank/DDBJ whole genome shotgun (WGS) entry which is preliminary data.</text>
</comment>
<dbReference type="EMBL" id="AQHZ01000020">
    <property type="protein sequence ID" value="ENO18048.1"/>
    <property type="molecule type" value="Genomic_DNA"/>
</dbReference>
<dbReference type="PROSITE" id="PS51257">
    <property type="entry name" value="PROKAR_LIPOPROTEIN"/>
    <property type="match status" value="1"/>
</dbReference>
<evidence type="ECO:0000256" key="1">
    <source>
        <dbReference type="SAM" id="MobiDB-lite"/>
    </source>
</evidence>